<evidence type="ECO:0000313" key="1">
    <source>
        <dbReference type="EMBL" id="KAG5304011.1"/>
    </source>
</evidence>
<dbReference type="Proteomes" id="UP000670092">
    <property type="component" value="Unassembled WGS sequence"/>
</dbReference>
<dbReference type="VEuPathDB" id="FungiDB:I7I52_02198"/>
<comment type="caution">
    <text evidence="1">The sequence shown here is derived from an EMBL/GenBank/DDBJ whole genome shotgun (WGS) entry which is preliminary data.</text>
</comment>
<proteinExistence type="predicted"/>
<evidence type="ECO:0000313" key="2">
    <source>
        <dbReference type="Proteomes" id="UP000670092"/>
    </source>
</evidence>
<name>A0A8H7Z748_AJECA</name>
<sequence length="80" mass="8979">MNQIYSTVLDAEDAACGSCRDTTLAQLLIPPPFNRLPPCSNSSTRSSSVHLHRHLHLPLHPRLALFSTGGCYHRTNYAYW</sequence>
<accession>A0A8H7Z748</accession>
<protein>
    <submittedName>
        <fullName evidence="1">Uncharacterized protein</fullName>
    </submittedName>
</protein>
<gene>
    <name evidence="1" type="ORF">I7I52_02198</name>
</gene>
<reference evidence="1 2" key="1">
    <citation type="submission" date="2021-01" db="EMBL/GenBank/DDBJ databases">
        <title>Chromosome-level genome assembly of a human fungal pathogen reveals clustering of transcriptionally co-regulated genes.</title>
        <authorList>
            <person name="Voorhies M."/>
            <person name="Cohen S."/>
            <person name="Shea T.P."/>
            <person name="Petrus S."/>
            <person name="Munoz J.F."/>
            <person name="Poplawski S."/>
            <person name="Goldman W.E."/>
            <person name="Michael T."/>
            <person name="Cuomo C.A."/>
            <person name="Sil A."/>
            <person name="Beyhan S."/>
        </authorList>
    </citation>
    <scope>NUCLEOTIDE SEQUENCE [LARGE SCALE GENOMIC DNA]</scope>
    <source>
        <strain evidence="1 2">G184AR</strain>
    </source>
</reference>
<organism evidence="1 2">
    <name type="scientific">Ajellomyces capsulatus</name>
    <name type="common">Darling's disease fungus</name>
    <name type="synonym">Histoplasma capsulatum</name>
    <dbReference type="NCBI Taxonomy" id="5037"/>
    <lineage>
        <taxon>Eukaryota</taxon>
        <taxon>Fungi</taxon>
        <taxon>Dikarya</taxon>
        <taxon>Ascomycota</taxon>
        <taxon>Pezizomycotina</taxon>
        <taxon>Eurotiomycetes</taxon>
        <taxon>Eurotiomycetidae</taxon>
        <taxon>Onygenales</taxon>
        <taxon>Ajellomycetaceae</taxon>
        <taxon>Histoplasma</taxon>
    </lineage>
</organism>
<dbReference type="EMBL" id="JAEVHI010000001">
    <property type="protein sequence ID" value="KAG5304011.1"/>
    <property type="molecule type" value="Genomic_DNA"/>
</dbReference>
<dbReference type="AlphaFoldDB" id="A0A8H7Z748"/>